<protein>
    <submittedName>
        <fullName evidence="1">Uncharacterized protein</fullName>
    </submittedName>
</protein>
<organism evidence="1 2">
    <name type="scientific">Fasciolopsis buskii</name>
    <dbReference type="NCBI Taxonomy" id="27845"/>
    <lineage>
        <taxon>Eukaryota</taxon>
        <taxon>Metazoa</taxon>
        <taxon>Spiralia</taxon>
        <taxon>Lophotrochozoa</taxon>
        <taxon>Platyhelminthes</taxon>
        <taxon>Trematoda</taxon>
        <taxon>Digenea</taxon>
        <taxon>Plagiorchiida</taxon>
        <taxon>Echinostomata</taxon>
        <taxon>Echinostomatoidea</taxon>
        <taxon>Fasciolidae</taxon>
        <taxon>Fasciolopsis</taxon>
    </lineage>
</organism>
<evidence type="ECO:0000313" key="2">
    <source>
        <dbReference type="Proteomes" id="UP000728185"/>
    </source>
</evidence>
<comment type="caution">
    <text evidence="1">The sequence shown here is derived from an EMBL/GenBank/DDBJ whole genome shotgun (WGS) entry which is preliminary data.</text>
</comment>
<dbReference type="Proteomes" id="UP000728185">
    <property type="component" value="Unassembled WGS sequence"/>
</dbReference>
<proteinExistence type="predicted"/>
<dbReference type="OrthoDB" id="10036512at2759"/>
<gene>
    <name evidence="1" type="ORF">FBUS_08448</name>
</gene>
<evidence type="ECO:0000313" key="1">
    <source>
        <dbReference type="EMBL" id="KAA0197467.1"/>
    </source>
</evidence>
<reference evidence="1" key="1">
    <citation type="submission" date="2019-05" db="EMBL/GenBank/DDBJ databases">
        <title>Annotation for the trematode Fasciolopsis buski.</title>
        <authorList>
            <person name="Choi Y.-J."/>
        </authorList>
    </citation>
    <scope>NUCLEOTIDE SEQUENCE</scope>
    <source>
        <strain evidence="1">HT</strain>
        <tissue evidence="1">Whole worm</tissue>
    </source>
</reference>
<dbReference type="AlphaFoldDB" id="A0A8E0S0S6"/>
<keyword evidence="2" id="KW-1185">Reference proteome</keyword>
<accession>A0A8E0S0S6</accession>
<dbReference type="EMBL" id="LUCM01002362">
    <property type="protein sequence ID" value="KAA0197467.1"/>
    <property type="molecule type" value="Genomic_DNA"/>
</dbReference>
<name>A0A8E0S0S6_9TREM</name>
<sequence>MQVFRRVVTSRTMLAQHIFRRVKERMSETGLGHRPKTPDETVSYSTHQGVTEIIILVNSRPFLVERINGKQLITALFIYASNFLTWPFPLSDIRILHCCELDAVVVIISLDCVQYKRKLLPHGRSHVFYF</sequence>